<reference evidence="2" key="1">
    <citation type="submission" date="2020-12" db="EMBL/GenBank/DDBJ databases">
        <title>Metabolic potential, ecology and presence of endohyphal bacteria is reflected in genomic diversity of Mucoromycotina.</title>
        <authorList>
            <person name="Muszewska A."/>
            <person name="Okrasinska A."/>
            <person name="Steczkiewicz K."/>
            <person name="Drgas O."/>
            <person name="Orlowska M."/>
            <person name="Perlinska-Lenart U."/>
            <person name="Aleksandrzak-Piekarczyk T."/>
            <person name="Szatraj K."/>
            <person name="Zielenkiewicz U."/>
            <person name="Pilsyk S."/>
            <person name="Malc E."/>
            <person name="Mieczkowski P."/>
            <person name="Kruszewska J.S."/>
            <person name="Biernat P."/>
            <person name="Pawlowska J."/>
        </authorList>
    </citation>
    <scope>NUCLEOTIDE SEQUENCE</scope>
    <source>
        <strain evidence="2">CBS 226.32</strain>
    </source>
</reference>
<organism evidence="2 3">
    <name type="scientific">Mucor plumbeus</name>
    <dbReference type="NCBI Taxonomy" id="97098"/>
    <lineage>
        <taxon>Eukaryota</taxon>
        <taxon>Fungi</taxon>
        <taxon>Fungi incertae sedis</taxon>
        <taxon>Mucoromycota</taxon>
        <taxon>Mucoromycotina</taxon>
        <taxon>Mucoromycetes</taxon>
        <taxon>Mucorales</taxon>
        <taxon>Mucorineae</taxon>
        <taxon>Mucoraceae</taxon>
        <taxon>Mucor</taxon>
    </lineage>
</organism>
<accession>A0A8H7UV21</accession>
<dbReference type="Proteomes" id="UP000650833">
    <property type="component" value="Unassembled WGS sequence"/>
</dbReference>
<evidence type="ECO:0000313" key="3">
    <source>
        <dbReference type="Proteomes" id="UP000650833"/>
    </source>
</evidence>
<protein>
    <submittedName>
        <fullName evidence="2">Uncharacterized protein</fullName>
    </submittedName>
</protein>
<sequence length="77" mass="8023">MKSVFAAPAINNDRFYKRDDSLVRGFGLGLDGVVVGVKSTINGVINPKTHGSRRDTERAAAEAGENVGGAIGSALHL</sequence>
<dbReference type="EMBL" id="JAEPRC010000462">
    <property type="protein sequence ID" value="KAG2196730.1"/>
    <property type="molecule type" value="Genomic_DNA"/>
</dbReference>
<comment type="caution">
    <text evidence="2">The sequence shown here is derived from an EMBL/GenBank/DDBJ whole genome shotgun (WGS) entry which is preliminary data.</text>
</comment>
<gene>
    <name evidence="2" type="ORF">INT46_003870</name>
</gene>
<evidence type="ECO:0000313" key="2">
    <source>
        <dbReference type="EMBL" id="KAG2196730.1"/>
    </source>
</evidence>
<keyword evidence="3" id="KW-1185">Reference proteome</keyword>
<name>A0A8H7UV21_9FUNG</name>
<dbReference type="AlphaFoldDB" id="A0A8H7UV21"/>
<feature type="region of interest" description="Disordered" evidence="1">
    <location>
        <begin position="46"/>
        <end position="65"/>
    </location>
</feature>
<proteinExistence type="predicted"/>
<evidence type="ECO:0000256" key="1">
    <source>
        <dbReference type="SAM" id="MobiDB-lite"/>
    </source>
</evidence>